<evidence type="ECO:0000313" key="2">
    <source>
        <dbReference type="EMBL" id="ROL44119.1"/>
    </source>
</evidence>
<gene>
    <name evidence="2" type="ORF">DPX16_15612</name>
</gene>
<dbReference type="Proteomes" id="UP000281406">
    <property type="component" value="Unassembled WGS sequence"/>
</dbReference>
<proteinExistence type="predicted"/>
<comment type="caution">
    <text evidence="2">The sequence shown here is derived from an EMBL/GenBank/DDBJ whole genome shotgun (WGS) entry which is preliminary data.</text>
</comment>
<organism evidence="2 3">
    <name type="scientific">Anabarilius grahami</name>
    <name type="common">Kanglang fish</name>
    <name type="synonym">Barilius grahami</name>
    <dbReference type="NCBI Taxonomy" id="495550"/>
    <lineage>
        <taxon>Eukaryota</taxon>
        <taxon>Metazoa</taxon>
        <taxon>Chordata</taxon>
        <taxon>Craniata</taxon>
        <taxon>Vertebrata</taxon>
        <taxon>Euteleostomi</taxon>
        <taxon>Actinopterygii</taxon>
        <taxon>Neopterygii</taxon>
        <taxon>Teleostei</taxon>
        <taxon>Ostariophysi</taxon>
        <taxon>Cypriniformes</taxon>
        <taxon>Xenocyprididae</taxon>
        <taxon>Xenocypridinae</taxon>
        <taxon>Xenocypridinae incertae sedis</taxon>
        <taxon>Anabarilius</taxon>
    </lineage>
</organism>
<keyword evidence="3" id="KW-1185">Reference proteome</keyword>
<feature type="region of interest" description="Disordered" evidence="1">
    <location>
        <begin position="32"/>
        <end position="51"/>
    </location>
</feature>
<evidence type="ECO:0000256" key="1">
    <source>
        <dbReference type="SAM" id="MobiDB-lite"/>
    </source>
</evidence>
<dbReference type="EMBL" id="RJVU01046887">
    <property type="protein sequence ID" value="ROL44119.1"/>
    <property type="molecule type" value="Genomic_DNA"/>
</dbReference>
<name>A0A3N0YD17_ANAGA</name>
<dbReference type="AlphaFoldDB" id="A0A3N0YD17"/>
<accession>A0A3N0YD17</accession>
<evidence type="ECO:0000313" key="3">
    <source>
        <dbReference type="Proteomes" id="UP000281406"/>
    </source>
</evidence>
<protein>
    <submittedName>
        <fullName evidence="2">Uncharacterized protein</fullName>
    </submittedName>
</protein>
<reference evidence="2 3" key="1">
    <citation type="submission" date="2018-10" db="EMBL/GenBank/DDBJ databases">
        <title>Genome assembly for a Yunnan-Guizhou Plateau 3E fish, Anabarilius grahami (Regan), and its evolutionary and genetic applications.</title>
        <authorList>
            <person name="Jiang W."/>
        </authorList>
    </citation>
    <scope>NUCLEOTIDE SEQUENCE [LARGE SCALE GENOMIC DNA]</scope>
    <source>
        <strain evidence="2">AG-KIZ</strain>
        <tissue evidence="2">Muscle</tissue>
    </source>
</reference>
<sequence length="136" mass="14914">MLSPLHDSCCGQKHAFQTVSTLEGRNAARNVADRKAGRRVPPPSDAAKDASISSIAQAHDLNHFLHNEGLFLRLPLIGLTFLTHPPNKRKRISNPLHTVSRKHVVQPGNRSKTLRTGLSLNVPQSSGETVRSALQY</sequence>